<gene>
    <name evidence="1" type="ORF">Gferi_04985</name>
</gene>
<dbReference type="RefSeq" id="WP_069974530.1">
    <property type="nucleotide sequence ID" value="NZ_CP017269.1"/>
</dbReference>
<organism evidence="1 2">
    <name type="scientific">Geosporobacter ferrireducens</name>
    <dbReference type="NCBI Taxonomy" id="1424294"/>
    <lineage>
        <taxon>Bacteria</taxon>
        <taxon>Bacillati</taxon>
        <taxon>Bacillota</taxon>
        <taxon>Clostridia</taxon>
        <taxon>Peptostreptococcales</taxon>
        <taxon>Thermotaleaceae</taxon>
        <taxon>Geosporobacter</taxon>
    </lineage>
</organism>
<keyword evidence="2" id="KW-1185">Reference proteome</keyword>
<evidence type="ECO:0000313" key="2">
    <source>
        <dbReference type="Proteomes" id="UP000095743"/>
    </source>
</evidence>
<accession>A0A1D8GDJ1</accession>
<protein>
    <recommendedName>
        <fullName evidence="3">Lipoprotein</fullName>
    </recommendedName>
</protein>
<dbReference type="PROSITE" id="PS51257">
    <property type="entry name" value="PROKAR_LIPOPROTEIN"/>
    <property type="match status" value="1"/>
</dbReference>
<name>A0A1D8GDJ1_9FIRM</name>
<reference evidence="1 2" key="1">
    <citation type="submission" date="2016-09" db="EMBL/GenBank/DDBJ databases">
        <title>Genomic analysis reveals versatility of anaerobic energy metabolism of Geosporobacter ferrireducens IRF9 of phylum Firmicutes.</title>
        <authorList>
            <person name="Kim S.-J."/>
        </authorList>
    </citation>
    <scope>NUCLEOTIDE SEQUENCE [LARGE SCALE GENOMIC DNA]</scope>
    <source>
        <strain evidence="1 2">IRF9</strain>
    </source>
</reference>
<proteinExistence type="predicted"/>
<dbReference type="EMBL" id="CP017269">
    <property type="protein sequence ID" value="AOT68964.1"/>
    <property type="molecule type" value="Genomic_DNA"/>
</dbReference>
<sequence length="189" mass="22033">MRKIIVSFFTIICIVGLLISCAEKYDNQSIKFSFDDNGKYTGFSNLPTKYTVEDAKKDGCFVKQDSKDIANKELWNSFIEDASKGKNTSIRIVKFYTETEDDTIVYFNDLFFDDDYYYLFDSSSENQKKQPYQYLLMLEGKFGNPLRDSRVVVLTNDNTLKFNDVMKSLVSSNMEYIKSVSPYRLVMFE</sequence>
<dbReference type="AlphaFoldDB" id="A0A1D8GDJ1"/>
<dbReference type="OrthoDB" id="9804799at2"/>
<evidence type="ECO:0000313" key="1">
    <source>
        <dbReference type="EMBL" id="AOT68964.1"/>
    </source>
</evidence>
<evidence type="ECO:0008006" key="3">
    <source>
        <dbReference type="Google" id="ProtNLM"/>
    </source>
</evidence>
<dbReference type="KEGG" id="gfe:Gferi_04985"/>
<dbReference type="Proteomes" id="UP000095743">
    <property type="component" value="Chromosome"/>
</dbReference>